<keyword evidence="3 5" id="KW-0687">Ribonucleoprotein</keyword>
<dbReference type="Pfam" id="PF00471">
    <property type="entry name" value="Ribosomal_L33"/>
    <property type="match status" value="1"/>
</dbReference>
<dbReference type="NCBIfam" id="NF001860">
    <property type="entry name" value="PRK00595.1"/>
    <property type="match status" value="1"/>
</dbReference>
<dbReference type="PANTHER" id="PTHR15238">
    <property type="entry name" value="54S RIBOSOMAL PROTEIN L39, MITOCHONDRIAL"/>
    <property type="match status" value="1"/>
</dbReference>
<accession>A0A2W5TJX0</accession>
<dbReference type="InterPro" id="IPR001705">
    <property type="entry name" value="Ribosomal_bL33"/>
</dbReference>
<organism evidence="6 7">
    <name type="scientific">Archangium gephyra</name>
    <dbReference type="NCBI Taxonomy" id="48"/>
    <lineage>
        <taxon>Bacteria</taxon>
        <taxon>Pseudomonadati</taxon>
        <taxon>Myxococcota</taxon>
        <taxon>Myxococcia</taxon>
        <taxon>Myxococcales</taxon>
        <taxon>Cystobacterineae</taxon>
        <taxon>Archangiaceae</taxon>
        <taxon>Archangium</taxon>
    </lineage>
</organism>
<sequence length="55" mass="6455">MPKGNRTIVYLASTAGTGHYYVTTRNRRSTQDKLKLRKYDPKAKKHVVYEERSKL</sequence>
<dbReference type="GO" id="GO:0003735">
    <property type="term" value="F:structural constituent of ribosome"/>
    <property type="evidence" value="ECO:0007669"/>
    <property type="project" value="InterPro"/>
</dbReference>
<dbReference type="EMBL" id="QFQP01000006">
    <property type="protein sequence ID" value="PZR15082.1"/>
    <property type="molecule type" value="Genomic_DNA"/>
</dbReference>
<dbReference type="AlphaFoldDB" id="A0A2W5TJX0"/>
<comment type="similarity">
    <text evidence="1 5">Belongs to the bacterial ribosomal protein bL33 family.</text>
</comment>
<dbReference type="GO" id="GO:0022625">
    <property type="term" value="C:cytosolic large ribosomal subunit"/>
    <property type="evidence" value="ECO:0007669"/>
    <property type="project" value="TreeGrafter"/>
</dbReference>
<dbReference type="NCBIfam" id="TIGR01023">
    <property type="entry name" value="rpmG_bact"/>
    <property type="match status" value="1"/>
</dbReference>
<evidence type="ECO:0000256" key="4">
    <source>
        <dbReference type="ARBA" id="ARBA00035176"/>
    </source>
</evidence>
<proteinExistence type="inferred from homology"/>
<gene>
    <name evidence="5 6" type="primary">rpmG</name>
    <name evidence="6" type="ORF">DI536_09750</name>
</gene>
<evidence type="ECO:0000256" key="1">
    <source>
        <dbReference type="ARBA" id="ARBA00007596"/>
    </source>
</evidence>
<dbReference type="InterPro" id="IPR038584">
    <property type="entry name" value="Ribosomal_bL33_sf"/>
</dbReference>
<evidence type="ECO:0000313" key="6">
    <source>
        <dbReference type="EMBL" id="PZR15082.1"/>
    </source>
</evidence>
<evidence type="ECO:0000256" key="3">
    <source>
        <dbReference type="ARBA" id="ARBA00023274"/>
    </source>
</evidence>
<dbReference type="InterPro" id="IPR011332">
    <property type="entry name" value="Ribosomal_zn-bd"/>
</dbReference>
<dbReference type="SUPFAM" id="SSF57829">
    <property type="entry name" value="Zn-binding ribosomal proteins"/>
    <property type="match status" value="1"/>
</dbReference>
<comment type="caution">
    <text evidence="6">The sequence shown here is derived from an EMBL/GenBank/DDBJ whole genome shotgun (WGS) entry which is preliminary data.</text>
</comment>
<dbReference type="Proteomes" id="UP000249061">
    <property type="component" value="Unassembled WGS sequence"/>
</dbReference>
<dbReference type="Gene3D" id="2.20.28.120">
    <property type="entry name" value="Ribosomal protein L33"/>
    <property type="match status" value="1"/>
</dbReference>
<evidence type="ECO:0000256" key="2">
    <source>
        <dbReference type="ARBA" id="ARBA00022980"/>
    </source>
</evidence>
<dbReference type="GO" id="GO:0006412">
    <property type="term" value="P:translation"/>
    <property type="evidence" value="ECO:0007669"/>
    <property type="project" value="UniProtKB-UniRule"/>
</dbReference>
<reference evidence="6 7" key="1">
    <citation type="submission" date="2017-08" db="EMBL/GenBank/DDBJ databases">
        <title>Infants hospitalized years apart are colonized by the same room-sourced microbial strains.</title>
        <authorList>
            <person name="Brooks B."/>
            <person name="Olm M.R."/>
            <person name="Firek B.A."/>
            <person name="Baker R."/>
            <person name="Thomas B.C."/>
            <person name="Morowitz M.J."/>
            <person name="Banfield J.F."/>
        </authorList>
    </citation>
    <scope>NUCLEOTIDE SEQUENCE [LARGE SCALE GENOMIC DNA]</scope>
    <source>
        <strain evidence="6">S2_003_000_R2_14</strain>
    </source>
</reference>
<protein>
    <recommendedName>
        <fullName evidence="4 5">Large ribosomal subunit protein bL33</fullName>
    </recommendedName>
</protein>
<keyword evidence="2 5" id="KW-0689">Ribosomal protein</keyword>
<evidence type="ECO:0000256" key="5">
    <source>
        <dbReference type="HAMAP-Rule" id="MF_00294"/>
    </source>
</evidence>
<dbReference type="HAMAP" id="MF_00294">
    <property type="entry name" value="Ribosomal_bL33"/>
    <property type="match status" value="1"/>
</dbReference>
<name>A0A2W5TJX0_9BACT</name>
<dbReference type="PANTHER" id="PTHR15238:SF1">
    <property type="entry name" value="LARGE RIBOSOMAL SUBUNIT PROTEIN BL33M"/>
    <property type="match status" value="1"/>
</dbReference>
<evidence type="ECO:0000313" key="7">
    <source>
        <dbReference type="Proteomes" id="UP000249061"/>
    </source>
</evidence>